<dbReference type="PANTHER" id="PTHR24096:SF149">
    <property type="entry name" value="AMP-BINDING DOMAIN-CONTAINING PROTEIN-RELATED"/>
    <property type="match status" value="1"/>
</dbReference>
<dbReference type="Pfam" id="PF00501">
    <property type="entry name" value="AMP-binding"/>
    <property type="match status" value="1"/>
</dbReference>
<sequence>MSIKSQFADIDIPNVDLWTLYLEGKRDYPDDHILLVDGDTGRSYTFAEIKRLSIAFGQGLVHSLDWRKGDVLGFYTPNCVDTPVVNLGLHWAAGIASPANPTYTVDELAHQLKDSGAKALITQRPFLDAALQAASAAGIPRQRVLLMGDARDDAGEFKHWKEVTAEGAWLKPRKPQVDALDTAYLVYSSLTGLRKGTTGLPKGVSLTHRNLVANAMQSNKIDTKSLNWDVDAQLGVLPFFHIYGLSVVLNVAFVAGAKCVIMARWDLEKGCGLIQAHRITVAYVAPPIILALGKQPAVAKYDLSTIKWINSGAAPLGPELAEAVWNRLKVGVKQGYGLSETSPTIMLQFADEWSRFQGSVGKLLPNMVARIVDPDGKDLPNGEHGELLVKGPNVFAGYWNRPDLQADTFTSDGWFKTGDVAYVDEHGNFFITDRIKELIKYKGFQVAPAELEDKLLGNENVADVAVIGVWDDASHTEVPRAYIVPTPGVEANEDLAKRISDWLAGEVAPPKKLRGGVRFVDVVPKSPSGKILRRLLKDQAKKEAAGPKAKL</sequence>
<proteinExistence type="inferred from homology"/>
<dbReference type="InterPro" id="IPR000873">
    <property type="entry name" value="AMP-dep_synth/lig_dom"/>
</dbReference>
<dbReference type="EMBL" id="CABFOC020000003">
    <property type="protein sequence ID" value="CAH0043581.1"/>
    <property type="molecule type" value="Genomic_DNA"/>
</dbReference>
<protein>
    <submittedName>
        <fullName evidence="5">Uncharacterized protein</fullName>
    </submittedName>
</protein>
<dbReference type="PANTHER" id="PTHR24096">
    <property type="entry name" value="LONG-CHAIN-FATTY-ACID--COA LIGASE"/>
    <property type="match status" value="1"/>
</dbReference>
<feature type="domain" description="AMP-binding enzyme C-terminal" evidence="4">
    <location>
        <begin position="450"/>
        <end position="530"/>
    </location>
</feature>
<dbReference type="InterPro" id="IPR025110">
    <property type="entry name" value="AMP-bd_C"/>
</dbReference>
<evidence type="ECO:0000256" key="1">
    <source>
        <dbReference type="ARBA" id="ARBA00006432"/>
    </source>
</evidence>
<keyword evidence="2" id="KW-0436">Ligase</keyword>
<comment type="similarity">
    <text evidence="1">Belongs to the ATP-dependent AMP-binding enzyme family.</text>
</comment>
<dbReference type="Gene3D" id="3.40.50.12780">
    <property type="entry name" value="N-terminal domain of ligase-like"/>
    <property type="match status" value="1"/>
</dbReference>
<organism evidence="5 6">
    <name type="scientific">Clonostachys solani</name>
    <dbReference type="NCBI Taxonomy" id="160281"/>
    <lineage>
        <taxon>Eukaryota</taxon>
        <taxon>Fungi</taxon>
        <taxon>Dikarya</taxon>
        <taxon>Ascomycota</taxon>
        <taxon>Pezizomycotina</taxon>
        <taxon>Sordariomycetes</taxon>
        <taxon>Hypocreomycetidae</taxon>
        <taxon>Hypocreales</taxon>
        <taxon>Bionectriaceae</taxon>
        <taxon>Clonostachys</taxon>
    </lineage>
</organism>
<evidence type="ECO:0000256" key="2">
    <source>
        <dbReference type="ARBA" id="ARBA00022598"/>
    </source>
</evidence>
<reference evidence="5" key="1">
    <citation type="submission" date="2021-10" db="EMBL/GenBank/DDBJ databases">
        <authorList>
            <person name="Piombo E."/>
        </authorList>
    </citation>
    <scope>NUCLEOTIDE SEQUENCE</scope>
</reference>
<name>A0A9N9W5W0_9HYPO</name>
<dbReference type="Proteomes" id="UP000775872">
    <property type="component" value="Unassembled WGS sequence"/>
</dbReference>
<dbReference type="Pfam" id="PF13193">
    <property type="entry name" value="AMP-binding_C"/>
    <property type="match status" value="1"/>
</dbReference>
<gene>
    <name evidence="5" type="ORF">CSOL1703_00009472</name>
</gene>
<keyword evidence="6" id="KW-1185">Reference proteome</keyword>
<dbReference type="InterPro" id="IPR045851">
    <property type="entry name" value="AMP-bd_C_sf"/>
</dbReference>
<evidence type="ECO:0000313" key="5">
    <source>
        <dbReference type="EMBL" id="CAH0043581.1"/>
    </source>
</evidence>
<accession>A0A9N9W5W0</accession>
<evidence type="ECO:0000313" key="6">
    <source>
        <dbReference type="Proteomes" id="UP000775872"/>
    </source>
</evidence>
<dbReference type="AlphaFoldDB" id="A0A9N9W5W0"/>
<dbReference type="SUPFAM" id="SSF56801">
    <property type="entry name" value="Acetyl-CoA synthetase-like"/>
    <property type="match status" value="1"/>
</dbReference>
<feature type="domain" description="AMP-dependent synthetase/ligase" evidence="3">
    <location>
        <begin position="27"/>
        <end position="399"/>
    </location>
</feature>
<evidence type="ECO:0000259" key="3">
    <source>
        <dbReference type="Pfam" id="PF00501"/>
    </source>
</evidence>
<dbReference type="CDD" id="cd05911">
    <property type="entry name" value="Firefly_Luc_like"/>
    <property type="match status" value="1"/>
</dbReference>
<dbReference type="GO" id="GO:0016405">
    <property type="term" value="F:CoA-ligase activity"/>
    <property type="evidence" value="ECO:0007669"/>
    <property type="project" value="TreeGrafter"/>
</dbReference>
<comment type="caution">
    <text evidence="5">The sequence shown here is derived from an EMBL/GenBank/DDBJ whole genome shotgun (WGS) entry which is preliminary data.</text>
</comment>
<dbReference type="InterPro" id="IPR042099">
    <property type="entry name" value="ANL_N_sf"/>
</dbReference>
<dbReference type="OrthoDB" id="6509636at2759"/>
<dbReference type="Gene3D" id="3.30.300.30">
    <property type="match status" value="1"/>
</dbReference>
<evidence type="ECO:0000259" key="4">
    <source>
        <dbReference type="Pfam" id="PF13193"/>
    </source>
</evidence>